<dbReference type="InterPro" id="IPR018490">
    <property type="entry name" value="cNMP-bd_dom_sf"/>
</dbReference>
<dbReference type="SUPFAM" id="SSF46785">
    <property type="entry name" value="Winged helix' DNA-binding domain"/>
    <property type="match status" value="1"/>
</dbReference>
<comment type="caution">
    <text evidence="5">The sequence shown here is derived from an EMBL/GenBank/DDBJ whole genome shotgun (WGS) entry which is preliminary data.</text>
</comment>
<dbReference type="AlphaFoldDB" id="A0A840QKR6"/>
<dbReference type="EMBL" id="JACHIW010000002">
    <property type="protein sequence ID" value="MBB5159243.1"/>
    <property type="molecule type" value="Genomic_DNA"/>
</dbReference>
<evidence type="ECO:0000256" key="3">
    <source>
        <dbReference type="ARBA" id="ARBA00023163"/>
    </source>
</evidence>
<dbReference type="PROSITE" id="PS51063">
    <property type="entry name" value="HTH_CRP_2"/>
    <property type="match status" value="1"/>
</dbReference>
<gene>
    <name evidence="5" type="ORF">BJ970_006842</name>
</gene>
<dbReference type="GO" id="GO:0003677">
    <property type="term" value="F:DNA binding"/>
    <property type="evidence" value="ECO:0007669"/>
    <property type="project" value="UniProtKB-KW"/>
</dbReference>
<organism evidence="5 6">
    <name type="scientific">Saccharopolyspora phatthalungensis</name>
    <dbReference type="NCBI Taxonomy" id="664693"/>
    <lineage>
        <taxon>Bacteria</taxon>
        <taxon>Bacillati</taxon>
        <taxon>Actinomycetota</taxon>
        <taxon>Actinomycetes</taxon>
        <taxon>Pseudonocardiales</taxon>
        <taxon>Pseudonocardiaceae</taxon>
        <taxon>Saccharopolyspora</taxon>
    </lineage>
</organism>
<keyword evidence="2" id="KW-0238">DNA-binding</keyword>
<sequence length="234" mass="24916">MKPFLTHAPLDLSPLFHTGRHVTYSAGQLICDTHSCADYVHLVTSGVYRVSIGTSQGAERLLYYGYSGSVIGDALCFGEPTTLSLGLRALTVSSVTTVRISQTQFRSACAVYPELSVGLLGMAYRKIASLIEQIEFAAFRNTTSQVAALLHAFWAEEARVGAPLSGKNLLAITHQEIASATGRTRVSVTHAVGKLQDAGVVALHRGRIEILDPAALHAIGECGDTLAFGSSRKS</sequence>
<dbReference type="RefSeq" id="WP_184731539.1">
    <property type="nucleotide sequence ID" value="NZ_JACHIW010000002.1"/>
</dbReference>
<evidence type="ECO:0000313" key="5">
    <source>
        <dbReference type="EMBL" id="MBB5159243.1"/>
    </source>
</evidence>
<keyword evidence="6" id="KW-1185">Reference proteome</keyword>
<dbReference type="InterPro" id="IPR036390">
    <property type="entry name" value="WH_DNA-bd_sf"/>
</dbReference>
<protein>
    <submittedName>
        <fullName evidence="5">CRP-like cAMP-binding protein</fullName>
    </submittedName>
</protein>
<dbReference type="Proteomes" id="UP000584374">
    <property type="component" value="Unassembled WGS sequence"/>
</dbReference>
<dbReference type="InterPro" id="IPR012318">
    <property type="entry name" value="HTH_CRP"/>
</dbReference>
<dbReference type="SUPFAM" id="SSF51206">
    <property type="entry name" value="cAMP-binding domain-like"/>
    <property type="match status" value="1"/>
</dbReference>
<dbReference type="GO" id="GO:0006355">
    <property type="term" value="P:regulation of DNA-templated transcription"/>
    <property type="evidence" value="ECO:0007669"/>
    <property type="project" value="InterPro"/>
</dbReference>
<dbReference type="SMART" id="SM00419">
    <property type="entry name" value="HTH_CRP"/>
    <property type="match status" value="1"/>
</dbReference>
<keyword evidence="3" id="KW-0804">Transcription</keyword>
<name>A0A840QKR6_9PSEU</name>
<evidence type="ECO:0000259" key="4">
    <source>
        <dbReference type="PROSITE" id="PS51063"/>
    </source>
</evidence>
<accession>A0A840QKR6</accession>
<dbReference type="Gene3D" id="2.60.120.10">
    <property type="entry name" value="Jelly Rolls"/>
    <property type="match status" value="1"/>
</dbReference>
<dbReference type="CDD" id="cd00038">
    <property type="entry name" value="CAP_ED"/>
    <property type="match status" value="1"/>
</dbReference>
<feature type="domain" description="HTH crp-type" evidence="4">
    <location>
        <begin position="140"/>
        <end position="214"/>
    </location>
</feature>
<evidence type="ECO:0000313" key="6">
    <source>
        <dbReference type="Proteomes" id="UP000584374"/>
    </source>
</evidence>
<reference evidence="5 6" key="1">
    <citation type="submission" date="2020-08" db="EMBL/GenBank/DDBJ databases">
        <title>Sequencing the genomes of 1000 actinobacteria strains.</title>
        <authorList>
            <person name="Klenk H.-P."/>
        </authorList>
    </citation>
    <scope>NUCLEOTIDE SEQUENCE [LARGE SCALE GENOMIC DNA]</scope>
    <source>
        <strain evidence="5 6">DSM 45584</strain>
    </source>
</reference>
<dbReference type="InterPro" id="IPR000595">
    <property type="entry name" value="cNMP-bd_dom"/>
</dbReference>
<keyword evidence="1" id="KW-0805">Transcription regulation</keyword>
<dbReference type="Pfam" id="PF13545">
    <property type="entry name" value="HTH_Crp_2"/>
    <property type="match status" value="1"/>
</dbReference>
<proteinExistence type="predicted"/>
<evidence type="ECO:0000256" key="1">
    <source>
        <dbReference type="ARBA" id="ARBA00023015"/>
    </source>
</evidence>
<dbReference type="InterPro" id="IPR014710">
    <property type="entry name" value="RmlC-like_jellyroll"/>
</dbReference>
<evidence type="ECO:0000256" key="2">
    <source>
        <dbReference type="ARBA" id="ARBA00023125"/>
    </source>
</evidence>